<gene>
    <name evidence="1" type="ORF">ACOLOM_LOCUS6721</name>
</gene>
<evidence type="ECO:0000313" key="2">
    <source>
        <dbReference type="Proteomes" id="UP000789525"/>
    </source>
</evidence>
<protein>
    <submittedName>
        <fullName evidence="1">355_t:CDS:1</fullName>
    </submittedName>
</protein>
<comment type="caution">
    <text evidence="1">The sequence shown here is derived from an EMBL/GenBank/DDBJ whole genome shotgun (WGS) entry which is preliminary data.</text>
</comment>
<reference evidence="1" key="1">
    <citation type="submission" date="2021-06" db="EMBL/GenBank/DDBJ databases">
        <authorList>
            <person name="Kallberg Y."/>
            <person name="Tangrot J."/>
            <person name="Rosling A."/>
        </authorList>
    </citation>
    <scope>NUCLEOTIDE SEQUENCE</scope>
    <source>
        <strain evidence="1">CL356</strain>
    </source>
</reference>
<dbReference type="EMBL" id="CAJVPT010014191">
    <property type="protein sequence ID" value="CAG8602312.1"/>
    <property type="molecule type" value="Genomic_DNA"/>
</dbReference>
<organism evidence="1 2">
    <name type="scientific">Acaulospora colombiana</name>
    <dbReference type="NCBI Taxonomy" id="27376"/>
    <lineage>
        <taxon>Eukaryota</taxon>
        <taxon>Fungi</taxon>
        <taxon>Fungi incertae sedis</taxon>
        <taxon>Mucoromycota</taxon>
        <taxon>Glomeromycotina</taxon>
        <taxon>Glomeromycetes</taxon>
        <taxon>Diversisporales</taxon>
        <taxon>Acaulosporaceae</taxon>
        <taxon>Acaulospora</taxon>
    </lineage>
</organism>
<accession>A0ACA9MPT1</accession>
<evidence type="ECO:0000313" key="1">
    <source>
        <dbReference type="EMBL" id="CAG8602312.1"/>
    </source>
</evidence>
<dbReference type="Proteomes" id="UP000789525">
    <property type="component" value="Unassembled WGS sequence"/>
</dbReference>
<proteinExistence type="predicted"/>
<name>A0ACA9MPT1_9GLOM</name>
<keyword evidence="2" id="KW-1185">Reference proteome</keyword>
<sequence>MNAKTPKKEAKILFGEVNVEEYCKKQEISMEESDRFADARDQGMSVEDVFKRIRLSKNCSDIFSVFSLVEELRQGLQRKSEDTFYFGLRLVVLDSITPLFMPILGGCVDDKANSFMTSLTRMLRNLAREYDIAVLVTNSVENVRSTTNPMSAFASTTMKPALKTTWTYMPDVTLFLTLGEDVGLKQRVYVNRQGNEVWGLPRVCEVLRSHTGGKTEFFPISDDDFTAQVTATCCEGEVDER</sequence>